<dbReference type="NCBIfam" id="NF009608">
    <property type="entry name" value="PRK13105.1"/>
    <property type="match status" value="1"/>
</dbReference>
<organism evidence="6 7">
    <name type="scientific">Myceligenerans xiligouense</name>
    <dbReference type="NCBI Taxonomy" id="253184"/>
    <lineage>
        <taxon>Bacteria</taxon>
        <taxon>Bacillati</taxon>
        <taxon>Actinomycetota</taxon>
        <taxon>Actinomycetes</taxon>
        <taxon>Micrococcales</taxon>
        <taxon>Promicromonosporaceae</taxon>
        <taxon>Myceligenerans</taxon>
    </lineage>
</organism>
<evidence type="ECO:0000256" key="3">
    <source>
        <dbReference type="ARBA" id="ARBA00022989"/>
    </source>
</evidence>
<feature type="transmembrane region" description="Helical" evidence="5">
    <location>
        <begin position="12"/>
        <end position="28"/>
    </location>
</feature>
<protein>
    <submittedName>
        <fullName evidence="6">4-hydroxybenzoate polyprenyltransferase</fullName>
    </submittedName>
</protein>
<feature type="transmembrane region" description="Helical" evidence="5">
    <location>
        <begin position="84"/>
        <end position="103"/>
    </location>
</feature>
<proteinExistence type="predicted"/>
<dbReference type="GO" id="GO:0016020">
    <property type="term" value="C:membrane"/>
    <property type="evidence" value="ECO:0007669"/>
    <property type="project" value="UniProtKB-SubCell"/>
</dbReference>
<feature type="transmembrane region" description="Helical" evidence="5">
    <location>
        <begin position="264"/>
        <end position="283"/>
    </location>
</feature>
<keyword evidence="7" id="KW-1185">Reference proteome</keyword>
<dbReference type="Pfam" id="PF01040">
    <property type="entry name" value="UbiA"/>
    <property type="match status" value="1"/>
</dbReference>
<sequence length="289" mass="30863">MIADLVRASRPLSWINTAYPFAAAYLLATREVDVALVVGTLFFLIPYNLALYGVNDVFDYASDLSNPRKGGVEGALLAPRRHRAVLVASVLTCAPFLVMLVALGPPASWVALAVSLFALVAYSAPPFRFKEIPFLDSLTSSIHFVSPAVYGLTLARAEFDPGTLAALGAFLLWGMASHAFGAVQDIVPDRAGGISSIATVLGAARTVRFALAAWTAAGLLALTTTWPGPLTALLALPYLAAALPHARLRDADSARANRGWRHFLWINYACGTALTMVLIWYVMRNGGMS</sequence>
<dbReference type="GO" id="GO:0016765">
    <property type="term" value="F:transferase activity, transferring alkyl or aryl (other than methyl) groups"/>
    <property type="evidence" value="ECO:0007669"/>
    <property type="project" value="InterPro"/>
</dbReference>
<dbReference type="Gene3D" id="1.20.120.1780">
    <property type="entry name" value="UbiA prenyltransferase"/>
    <property type="match status" value="1"/>
</dbReference>
<evidence type="ECO:0000256" key="1">
    <source>
        <dbReference type="ARBA" id="ARBA00004141"/>
    </source>
</evidence>
<dbReference type="EMBL" id="RKQZ01000001">
    <property type="protein sequence ID" value="RPF22360.1"/>
    <property type="molecule type" value="Genomic_DNA"/>
</dbReference>
<evidence type="ECO:0000313" key="6">
    <source>
        <dbReference type="EMBL" id="RPF22360.1"/>
    </source>
</evidence>
<evidence type="ECO:0000256" key="5">
    <source>
        <dbReference type="SAM" id="Phobius"/>
    </source>
</evidence>
<reference evidence="6 7" key="1">
    <citation type="submission" date="2018-11" db="EMBL/GenBank/DDBJ databases">
        <title>Sequencing the genomes of 1000 actinobacteria strains.</title>
        <authorList>
            <person name="Klenk H.-P."/>
        </authorList>
    </citation>
    <scope>NUCLEOTIDE SEQUENCE [LARGE SCALE GENOMIC DNA]</scope>
    <source>
        <strain evidence="6 7">DSM 15700</strain>
    </source>
</reference>
<dbReference type="Gene3D" id="1.10.357.140">
    <property type="entry name" value="UbiA prenyltransferase"/>
    <property type="match status" value="1"/>
</dbReference>
<accession>A0A3N4YUU1</accession>
<keyword evidence="4 5" id="KW-0472">Membrane</keyword>
<comment type="subcellular location">
    <subcellularLocation>
        <location evidence="1">Membrane</location>
        <topology evidence="1">Multi-pass membrane protein</topology>
    </subcellularLocation>
</comment>
<keyword evidence="6" id="KW-0808">Transferase</keyword>
<dbReference type="CDD" id="cd13966">
    <property type="entry name" value="PT_UbiA_4"/>
    <property type="match status" value="1"/>
</dbReference>
<dbReference type="Proteomes" id="UP000280501">
    <property type="component" value="Unassembled WGS sequence"/>
</dbReference>
<evidence type="ECO:0000313" key="7">
    <source>
        <dbReference type="Proteomes" id="UP000280501"/>
    </source>
</evidence>
<gene>
    <name evidence="6" type="ORF">EDD34_3016</name>
</gene>
<keyword evidence="2 5" id="KW-0812">Transmembrane</keyword>
<feature type="transmembrane region" description="Helical" evidence="5">
    <location>
        <begin position="164"/>
        <end position="183"/>
    </location>
</feature>
<keyword evidence="3 5" id="KW-1133">Transmembrane helix</keyword>
<feature type="transmembrane region" description="Helical" evidence="5">
    <location>
        <begin position="226"/>
        <end position="243"/>
    </location>
</feature>
<name>A0A3N4YUU1_9MICO</name>
<dbReference type="OrthoDB" id="1416782at2"/>
<dbReference type="InterPro" id="IPR000537">
    <property type="entry name" value="UbiA_prenyltransferase"/>
</dbReference>
<comment type="caution">
    <text evidence="6">The sequence shown here is derived from an EMBL/GenBank/DDBJ whole genome shotgun (WGS) entry which is preliminary data.</text>
</comment>
<dbReference type="RefSeq" id="WP_123815284.1">
    <property type="nucleotide sequence ID" value="NZ_RKQZ01000001.1"/>
</dbReference>
<evidence type="ECO:0000256" key="2">
    <source>
        <dbReference type="ARBA" id="ARBA00022692"/>
    </source>
</evidence>
<evidence type="ECO:0000256" key="4">
    <source>
        <dbReference type="ARBA" id="ARBA00023136"/>
    </source>
</evidence>
<dbReference type="InterPro" id="IPR044878">
    <property type="entry name" value="UbiA_sf"/>
</dbReference>
<feature type="transmembrane region" description="Helical" evidence="5">
    <location>
        <begin position="134"/>
        <end position="152"/>
    </location>
</feature>
<dbReference type="AlphaFoldDB" id="A0A3N4YUU1"/>
<feature type="transmembrane region" description="Helical" evidence="5">
    <location>
        <begin position="34"/>
        <end position="54"/>
    </location>
</feature>